<dbReference type="EMBL" id="BSXT01000139">
    <property type="protein sequence ID" value="GMF18673.1"/>
    <property type="molecule type" value="Genomic_DNA"/>
</dbReference>
<feature type="region of interest" description="Disordered" evidence="2">
    <location>
        <begin position="86"/>
        <end position="111"/>
    </location>
</feature>
<keyword evidence="1" id="KW-0175">Coiled coil</keyword>
<proteinExistence type="predicted"/>
<dbReference type="AlphaFoldDB" id="A0A9W6TS68"/>
<comment type="caution">
    <text evidence="3">The sequence shown here is derived from an EMBL/GenBank/DDBJ whole genome shotgun (WGS) entry which is preliminary data.</text>
</comment>
<evidence type="ECO:0000313" key="4">
    <source>
        <dbReference type="Proteomes" id="UP001165121"/>
    </source>
</evidence>
<evidence type="ECO:0000313" key="3">
    <source>
        <dbReference type="EMBL" id="GMF18673.1"/>
    </source>
</evidence>
<name>A0A9W6TS68_9STRA</name>
<reference evidence="3" key="1">
    <citation type="submission" date="2023-04" db="EMBL/GenBank/DDBJ databases">
        <title>Phytophthora fragariaefolia NBRC 109709.</title>
        <authorList>
            <person name="Ichikawa N."/>
            <person name="Sato H."/>
            <person name="Tonouchi N."/>
        </authorList>
    </citation>
    <scope>NUCLEOTIDE SEQUENCE</scope>
    <source>
        <strain evidence="3">NBRC 109709</strain>
    </source>
</reference>
<accession>A0A9W6TS68</accession>
<gene>
    <name evidence="3" type="ORF">Pfra01_000170900</name>
</gene>
<feature type="compositionally biased region" description="Polar residues" evidence="2">
    <location>
        <begin position="88"/>
        <end position="111"/>
    </location>
</feature>
<evidence type="ECO:0000256" key="1">
    <source>
        <dbReference type="SAM" id="Coils"/>
    </source>
</evidence>
<dbReference type="CDD" id="cd14686">
    <property type="entry name" value="bZIP"/>
    <property type="match status" value="1"/>
</dbReference>
<organism evidence="3 4">
    <name type="scientific">Phytophthora fragariaefolia</name>
    <dbReference type="NCBI Taxonomy" id="1490495"/>
    <lineage>
        <taxon>Eukaryota</taxon>
        <taxon>Sar</taxon>
        <taxon>Stramenopiles</taxon>
        <taxon>Oomycota</taxon>
        <taxon>Peronosporomycetes</taxon>
        <taxon>Peronosporales</taxon>
        <taxon>Peronosporaceae</taxon>
        <taxon>Phytophthora</taxon>
    </lineage>
</organism>
<evidence type="ECO:0000256" key="2">
    <source>
        <dbReference type="SAM" id="MobiDB-lite"/>
    </source>
</evidence>
<dbReference type="Proteomes" id="UP001165121">
    <property type="component" value="Unassembled WGS sequence"/>
</dbReference>
<sequence>MQSLLNSEINFIEQTKPNLFLEASATALKQWLTNAGPTTVPKKNLKMSRISDENKTPSFFSCTEAETLHGPSHPLVLLKDTAAPRNYRTASPNSENPQATGKHNSSSCYNTGNRRLQCRVNQARYRDRKRAAEEQLGNDVTKLRQEVNSLKRIYRDLSSRERNSHSPWGIVVEVFHLLESSFRSPWCITSTREMMSHPQTGVTMAVLKRAFVHDAAMGDLCGVEALMEQLRLYSQCFGGSRLRLKRIESVSADVMAARAELGVTVTEVTLKHAFPHFLSNNYITTT</sequence>
<dbReference type="OrthoDB" id="114349at2759"/>
<keyword evidence="4" id="KW-1185">Reference proteome</keyword>
<protein>
    <submittedName>
        <fullName evidence="3">Unnamed protein product</fullName>
    </submittedName>
</protein>
<feature type="coiled-coil region" evidence="1">
    <location>
        <begin position="133"/>
        <end position="160"/>
    </location>
</feature>